<dbReference type="SMART" id="SM00198">
    <property type="entry name" value="SCP"/>
    <property type="match status" value="1"/>
</dbReference>
<dbReference type="CDD" id="cd05380">
    <property type="entry name" value="CAP_euk"/>
    <property type="match status" value="1"/>
</dbReference>
<dbReference type="InterPro" id="IPR003582">
    <property type="entry name" value="ShKT_dom"/>
</dbReference>
<keyword evidence="1" id="KW-1015">Disulfide bond</keyword>
<feature type="domain" description="ShKT" evidence="3">
    <location>
        <begin position="423"/>
        <end position="461"/>
    </location>
</feature>
<name>A0A0N4UJC8_DRAME</name>
<feature type="region of interest" description="Disordered" evidence="2">
    <location>
        <begin position="209"/>
        <end position="239"/>
    </location>
</feature>
<sequence length="464" mass="54184">MTKIHQKAIIIIALPITDQENYSSGRDSLINLVSYSSEEKLPDNHGDLVIANITNNSNLSYHPTGYNFKTRNIKPFNYYPKLINYNIRTYNSKQPYYYYYYNPLTWNYQRPNFMRVMKQHQYINEIPKEPAFKPMYASKYPYGVHYYHFPKNSSLYRQPSMAIYERDFNSINQSIPIDKKKLKWNVNEIYQFTTIGYTQKADNNTAGNPIDSKVFNNGQKVSTNSTRQERNDSRCQNSEITEDERAEILDLHNKYRSDLASGKIKNKIQNMPNGNNIRKMVDGHMKRAATAWWEEVELMTTTVEFTTKARKVGKIGHFTQMAWAETYKLGCGLAFCVSPLSPNELNELRMQHFGLTEKYVQKYWIYVVCHYNPPGNVMERKIYEEGAPCSKCQQRYNTLKCKDNLCVGGEEGNYNEADYSDTCKDFFGDCGHARYAFSCETERMKKKCSKTCGYTKRITHCANQ</sequence>
<feature type="compositionally biased region" description="Polar residues" evidence="2">
    <location>
        <begin position="214"/>
        <end position="226"/>
    </location>
</feature>
<feature type="disulfide bond" evidence="1">
    <location>
        <begin position="430"/>
        <end position="448"/>
    </location>
</feature>
<reference evidence="4 6" key="2">
    <citation type="submission" date="2018-11" db="EMBL/GenBank/DDBJ databases">
        <authorList>
            <consortium name="Pathogen Informatics"/>
        </authorList>
    </citation>
    <scope>NUCLEOTIDE SEQUENCE [LARGE SCALE GENOMIC DNA]</scope>
</reference>
<dbReference type="PROSITE" id="PS01009">
    <property type="entry name" value="CRISP_1"/>
    <property type="match status" value="1"/>
</dbReference>
<feature type="disulfide bond" evidence="1">
    <location>
        <begin position="439"/>
        <end position="452"/>
    </location>
</feature>
<comment type="caution">
    <text evidence="1">Lacks conserved residue(s) required for the propagation of feature annotation.</text>
</comment>
<dbReference type="InterPro" id="IPR001283">
    <property type="entry name" value="CRISP-related"/>
</dbReference>
<dbReference type="Pfam" id="PF00188">
    <property type="entry name" value="CAP"/>
    <property type="match status" value="1"/>
</dbReference>
<evidence type="ECO:0000313" key="5">
    <source>
        <dbReference type="Proteomes" id="UP000038040"/>
    </source>
</evidence>
<protein>
    <submittedName>
        <fullName evidence="7">ShKT domain-containing protein</fullName>
    </submittedName>
</protein>
<evidence type="ECO:0000256" key="1">
    <source>
        <dbReference type="PROSITE-ProRule" id="PRU01005"/>
    </source>
</evidence>
<evidence type="ECO:0000313" key="4">
    <source>
        <dbReference type="EMBL" id="VDN51980.1"/>
    </source>
</evidence>
<dbReference type="Proteomes" id="UP000274756">
    <property type="component" value="Unassembled WGS sequence"/>
</dbReference>
<dbReference type="SUPFAM" id="SSF55797">
    <property type="entry name" value="PR-1-like"/>
    <property type="match status" value="1"/>
</dbReference>
<dbReference type="STRING" id="318479.A0A0N4UJC8"/>
<dbReference type="EMBL" id="UYYG01000039">
    <property type="protein sequence ID" value="VDN51980.1"/>
    <property type="molecule type" value="Genomic_DNA"/>
</dbReference>
<dbReference type="OrthoDB" id="5874910at2759"/>
<evidence type="ECO:0000313" key="7">
    <source>
        <dbReference type="WBParaSite" id="DME_0000775601-mRNA-1"/>
    </source>
</evidence>
<dbReference type="InterPro" id="IPR035940">
    <property type="entry name" value="CAP_sf"/>
</dbReference>
<dbReference type="InterPro" id="IPR014044">
    <property type="entry name" value="CAP_dom"/>
</dbReference>
<evidence type="ECO:0000313" key="6">
    <source>
        <dbReference type="Proteomes" id="UP000274756"/>
    </source>
</evidence>
<dbReference type="Gene3D" id="3.40.33.10">
    <property type="entry name" value="CAP"/>
    <property type="match status" value="2"/>
</dbReference>
<keyword evidence="6" id="KW-1185">Reference proteome</keyword>
<reference evidence="7" key="1">
    <citation type="submission" date="2017-02" db="UniProtKB">
        <authorList>
            <consortium name="WormBaseParasite"/>
        </authorList>
    </citation>
    <scope>IDENTIFICATION</scope>
</reference>
<dbReference type="PANTHER" id="PTHR10334">
    <property type="entry name" value="CYSTEINE-RICH SECRETORY PROTEIN-RELATED"/>
    <property type="match status" value="1"/>
</dbReference>
<gene>
    <name evidence="4" type="ORF">DME_LOCUS1953</name>
</gene>
<dbReference type="PROSITE" id="PS51670">
    <property type="entry name" value="SHKT"/>
    <property type="match status" value="1"/>
</dbReference>
<dbReference type="PROSITE" id="PS01010">
    <property type="entry name" value="CRISP_2"/>
    <property type="match status" value="1"/>
</dbReference>
<dbReference type="Proteomes" id="UP000038040">
    <property type="component" value="Unplaced"/>
</dbReference>
<dbReference type="WBParaSite" id="DME_0000775601-mRNA-1">
    <property type="protein sequence ID" value="DME_0000775601-mRNA-1"/>
    <property type="gene ID" value="DME_0000775601"/>
</dbReference>
<dbReference type="InterPro" id="IPR018244">
    <property type="entry name" value="Allrgn_V5/Tpx1_CS"/>
</dbReference>
<dbReference type="GO" id="GO:0005576">
    <property type="term" value="C:extracellular region"/>
    <property type="evidence" value="ECO:0007669"/>
    <property type="project" value="InterPro"/>
</dbReference>
<dbReference type="AlphaFoldDB" id="A0A0N4UJC8"/>
<proteinExistence type="predicted"/>
<evidence type="ECO:0000259" key="3">
    <source>
        <dbReference type="PROSITE" id="PS51670"/>
    </source>
</evidence>
<dbReference type="PRINTS" id="PR00837">
    <property type="entry name" value="V5TPXLIKE"/>
</dbReference>
<organism evidence="5 7">
    <name type="scientific">Dracunculus medinensis</name>
    <name type="common">Guinea worm</name>
    <dbReference type="NCBI Taxonomy" id="318479"/>
    <lineage>
        <taxon>Eukaryota</taxon>
        <taxon>Metazoa</taxon>
        <taxon>Ecdysozoa</taxon>
        <taxon>Nematoda</taxon>
        <taxon>Chromadorea</taxon>
        <taxon>Rhabditida</taxon>
        <taxon>Spirurina</taxon>
        <taxon>Dracunculoidea</taxon>
        <taxon>Dracunculidae</taxon>
        <taxon>Dracunculus</taxon>
    </lineage>
</organism>
<accession>A0A0N4UJC8</accession>
<evidence type="ECO:0000256" key="2">
    <source>
        <dbReference type="SAM" id="MobiDB-lite"/>
    </source>
</evidence>